<dbReference type="Pfam" id="PF02384">
    <property type="entry name" value="N6_Mtase"/>
    <property type="match status" value="1"/>
</dbReference>
<feature type="domain" description="Helicase C-terminal" evidence="5">
    <location>
        <begin position="1273"/>
        <end position="1360"/>
    </location>
</feature>
<dbReference type="EMBL" id="CP025096">
    <property type="protein sequence ID" value="AUD05444.1"/>
    <property type="molecule type" value="Genomic_DNA"/>
</dbReference>
<evidence type="ECO:0000256" key="2">
    <source>
        <dbReference type="SAM" id="Coils"/>
    </source>
</evidence>
<dbReference type="PANTHER" id="PTHR41313">
    <property type="entry name" value="ADENINE-SPECIFIC METHYLTRANSFERASE"/>
    <property type="match status" value="1"/>
</dbReference>
<dbReference type="SMART" id="SM00487">
    <property type="entry name" value="DEXDc"/>
    <property type="match status" value="1"/>
</dbReference>
<dbReference type="InterPro" id="IPR003356">
    <property type="entry name" value="DNA_methylase_A-5"/>
</dbReference>
<dbReference type="InterPro" id="IPR027417">
    <property type="entry name" value="P-loop_NTPase"/>
</dbReference>
<comment type="similarity">
    <text evidence="1">Belongs to the N(4)/N(6)-methyltransferase family.</text>
</comment>
<proteinExistence type="inferred from homology"/>
<dbReference type="Gene3D" id="3.40.50.300">
    <property type="entry name" value="P-loop containing nucleotide triphosphate hydrolases"/>
    <property type="match status" value="2"/>
</dbReference>
<dbReference type="GO" id="GO:0008170">
    <property type="term" value="F:N-methyltransferase activity"/>
    <property type="evidence" value="ECO:0007669"/>
    <property type="project" value="InterPro"/>
</dbReference>
<dbReference type="PANTHER" id="PTHR41313:SF1">
    <property type="entry name" value="DNA METHYLASE ADENINE-SPECIFIC DOMAIN-CONTAINING PROTEIN"/>
    <property type="match status" value="1"/>
</dbReference>
<dbReference type="SMART" id="SM00490">
    <property type="entry name" value="HELICc"/>
    <property type="match status" value="1"/>
</dbReference>
<dbReference type="KEGG" id="spir:CWM47_28530"/>
<keyword evidence="7" id="KW-1185">Reference proteome</keyword>
<dbReference type="OrthoDB" id="9815272at2"/>
<accession>A0A2K8Z6I6</accession>
<evidence type="ECO:0000256" key="3">
    <source>
        <dbReference type="SAM" id="MobiDB-lite"/>
    </source>
</evidence>
<dbReference type="InterPro" id="IPR001650">
    <property type="entry name" value="Helicase_C-like"/>
</dbReference>
<dbReference type="Gene3D" id="3.40.50.150">
    <property type="entry name" value="Vaccinia Virus protein VP39"/>
    <property type="match status" value="1"/>
</dbReference>
<keyword evidence="6" id="KW-0808">Transferase</keyword>
<feature type="coiled-coil region" evidence="2">
    <location>
        <begin position="943"/>
        <end position="999"/>
    </location>
</feature>
<dbReference type="InterPro" id="IPR014001">
    <property type="entry name" value="Helicase_ATP-bd"/>
</dbReference>
<evidence type="ECO:0000256" key="1">
    <source>
        <dbReference type="ARBA" id="ARBA00006594"/>
    </source>
</evidence>
<feature type="domain" description="Helicase ATP-binding" evidence="4">
    <location>
        <begin position="821"/>
        <end position="1098"/>
    </location>
</feature>
<dbReference type="GO" id="GO:0003677">
    <property type="term" value="F:DNA binding"/>
    <property type="evidence" value="ECO:0007669"/>
    <property type="project" value="InterPro"/>
</dbReference>
<protein>
    <submittedName>
        <fullName evidence="6">DNA methylase</fullName>
    </submittedName>
</protein>
<name>A0A2K8Z6I6_9BACT</name>
<feature type="region of interest" description="Disordered" evidence="3">
    <location>
        <begin position="1652"/>
        <end position="1686"/>
    </location>
</feature>
<keyword evidence="6" id="KW-0489">Methyltransferase</keyword>
<keyword evidence="2" id="KW-0175">Coiled coil</keyword>
<sequence>MAYNHRAHLAANLEALRLAFLVDQRSKSGNPVELTAEERNTLAAYSGFGALKSVLLPVENDTLWTTALDNQLRPGVQQLHKLLAEAAGDRAEDFLSGIRNNVMSGFYTPPQIVEQLGKGLASVMGSTPIQYLDPSAGTGIFPQAFAQGGLAIGSAQLIEKDPATALVLKALYPQYTVENKGFEESGRKLNDRFDLVASNIPFGNVAIWDEALANSKDKQRRGACARLHTYFSVKSVDCLREGGVAAILTTDALLNSPANEPVRQYLMKTCDLVSAVRLPHNLFTDFAGTSVGSDVILLQKRSGKTALTDQEKKFIRFSVSPAKTVVNELFIKGENIVATSQKLDTDQYGKAALIYEHQGGIDEIARQLGRYVGDDMARTFRQQSFEQHRMEPTIQRVQPSRAADRSATPLFVQGELFAMNVPAPALPRPLTLPLEDFHQPGSLIYQQGEVGRLASDLKTLETLPGQVDHSRLGAMLQIRDAYERLYRRETDSQQPQPELRLSLNTAYGAFITRYGAINEGKNAGLALLDPDGRSLLALENTDANKQFVRADIFNQPVSIQQAKVEQFTAQDALTACLSKLGRVDIEYLQELTKLTRPQLIKDLEGQIIYNPLEQQYQTPTTLVSGNVVEKLEAMEALAADPLAGPALKALREGQPTPISFDELDFNLGERWIPTEVYEQFAKNLFGSNVTVTYLPSTDEFSVDLPSWGYKNATITQQYAVQGQFRMYDGLTLMEYALYNTTPNINKEGPDGAKMLDNEATQLAATKIEQIRTAFVEWLPTQNPQLKQDLADRYNRLYNCFVKPQHDGTHQQFPDLNLKGLGIPGLYGSQKDVTWMLLQNGGGIADHEVGTGKTLIMTVASYEMKRLGLVNKPMILAMKANVNQIAETYRTAYPNAKLLYPGQDDFTPANRERFLNSIKNGAWDCIILTHDQFARIPQAPDVQQKVMRDELRNLEKDLKTIEKTGGTISKSLLKGLETRKANLTSKLLRLQSEMDKKTDSVPHFGNMGIDHLFVDESHQFKNLQFTTRHNRVAGLGNPEGSQRATNLLYAVRSIQERTGKDLGATFLSGTTITNSLTEMYLLFKYLRPKEMARQHIDNFDAWAAVYAKKTSDYEYSVTNQLLVKERFRHFIKVPELAQFYSQITDYRTASMVGLDRPKAVDVLISLPPTPDQAVFNKKLIEFAKTGDGTILDRAPLSEKESTAKMLIATNYAKKAALDMRLIDPTLDDHPSSKLSRCAALIASHYQESAPYKGTQMVFCDTGTYKPGSSWNAYSALRDKLVQEYGIPAHQIRFAQECKNDKERIALWDKANTGEVRILVGSTGTMGTGVNAQKRVVAMYHLDIPWKPSELDQRVGRGSRTGNVVARDHFNNEVKNYVFATEQSLDNYKFNLLHTKATFIAQIKSGSMTGRRLDEGAFDEATGMNFSEYVAILSGNQDLLQKARLEKQITALESELKLFQKEGYKAGSMLTDVSKSLEKALKTATLLQTDYARLTAVTQFGPDGSLPNATKITRTNTPITKVKALGEYLVELDRRIDTKGGAKQVGTLHGFDLYVRTDTGYSVNGLIEKANAFFVKSDNLTYSYNNGYLSGHTPEVAARQFVRGLEKIPSLIQHQQEKIDNLTNQQKLLTDIAAKPWGKGDKLQELKSELRQVESRLQSIGQEKEPEKTKQAEKTTAKKHQDQSLEIT</sequence>
<dbReference type="SUPFAM" id="SSF52540">
    <property type="entry name" value="P-loop containing nucleoside triphosphate hydrolases"/>
    <property type="match status" value="2"/>
</dbReference>
<reference evidence="6 7" key="1">
    <citation type="submission" date="2017-11" db="EMBL/GenBank/DDBJ databases">
        <title>Taxonomic description and genome sequences of Spirosoma HA7 sp. nov., isolated from pollen microhabitat of Corylus avellana.</title>
        <authorList>
            <person name="Ambika Manirajan B."/>
            <person name="Suarez C."/>
            <person name="Ratering S."/>
            <person name="Geissler-Plaum R."/>
            <person name="Cardinale M."/>
            <person name="Sylvia S."/>
        </authorList>
    </citation>
    <scope>NUCLEOTIDE SEQUENCE [LARGE SCALE GENOMIC DNA]</scope>
    <source>
        <strain evidence="6 7">HA7</strain>
    </source>
</reference>
<gene>
    <name evidence="6" type="ORF">CWM47_28530</name>
</gene>
<evidence type="ECO:0000259" key="5">
    <source>
        <dbReference type="SMART" id="SM00490"/>
    </source>
</evidence>
<dbReference type="Pfam" id="PF00271">
    <property type="entry name" value="Helicase_C"/>
    <property type="match status" value="1"/>
</dbReference>
<organism evidence="6 7">
    <name type="scientific">Spirosoma pollinicola</name>
    <dbReference type="NCBI Taxonomy" id="2057025"/>
    <lineage>
        <taxon>Bacteria</taxon>
        <taxon>Pseudomonadati</taxon>
        <taxon>Bacteroidota</taxon>
        <taxon>Cytophagia</taxon>
        <taxon>Cytophagales</taxon>
        <taxon>Cytophagaceae</taxon>
        <taxon>Spirosoma</taxon>
    </lineage>
</organism>
<dbReference type="SUPFAM" id="SSF53335">
    <property type="entry name" value="S-adenosyl-L-methionine-dependent methyltransferases"/>
    <property type="match status" value="1"/>
</dbReference>
<evidence type="ECO:0000259" key="4">
    <source>
        <dbReference type="SMART" id="SM00487"/>
    </source>
</evidence>
<evidence type="ECO:0000313" key="6">
    <source>
        <dbReference type="EMBL" id="AUD05444.1"/>
    </source>
</evidence>
<dbReference type="Proteomes" id="UP000232883">
    <property type="component" value="Chromosome"/>
</dbReference>
<feature type="compositionally biased region" description="Basic and acidic residues" evidence="3">
    <location>
        <begin position="1660"/>
        <end position="1686"/>
    </location>
</feature>
<evidence type="ECO:0000313" key="7">
    <source>
        <dbReference type="Proteomes" id="UP000232883"/>
    </source>
</evidence>
<dbReference type="RefSeq" id="WP_100991998.1">
    <property type="nucleotide sequence ID" value="NZ_CP025096.1"/>
</dbReference>
<dbReference type="InterPro" id="IPR029063">
    <property type="entry name" value="SAM-dependent_MTases_sf"/>
</dbReference>
<dbReference type="PRINTS" id="PR00507">
    <property type="entry name" value="N12N6MTFRASE"/>
</dbReference>
<dbReference type="GO" id="GO:0032259">
    <property type="term" value="P:methylation"/>
    <property type="evidence" value="ECO:0007669"/>
    <property type="project" value="UniProtKB-KW"/>
</dbReference>
<dbReference type="InterPro" id="IPR052933">
    <property type="entry name" value="DNA_Protect_Modify"/>
</dbReference>